<evidence type="ECO:0000313" key="2">
    <source>
        <dbReference type="Proteomes" id="UP001153365"/>
    </source>
</evidence>
<dbReference type="Proteomes" id="UP001153365">
    <property type="component" value="Unassembled WGS sequence"/>
</dbReference>
<organism evidence="1 2">
    <name type="scientific">Phakopsora pachyrhizi</name>
    <name type="common">Asian soybean rust disease fungus</name>
    <dbReference type="NCBI Taxonomy" id="170000"/>
    <lineage>
        <taxon>Eukaryota</taxon>
        <taxon>Fungi</taxon>
        <taxon>Dikarya</taxon>
        <taxon>Basidiomycota</taxon>
        <taxon>Pucciniomycotina</taxon>
        <taxon>Pucciniomycetes</taxon>
        <taxon>Pucciniales</taxon>
        <taxon>Phakopsoraceae</taxon>
        <taxon>Phakopsora</taxon>
    </lineage>
</organism>
<gene>
    <name evidence="1" type="ORF">PPACK8108_LOCUS9430</name>
</gene>
<dbReference type="EMBL" id="CALTRL010002040">
    <property type="protein sequence ID" value="CAH7674537.1"/>
    <property type="molecule type" value="Genomic_DNA"/>
</dbReference>
<proteinExistence type="predicted"/>
<reference evidence="1" key="1">
    <citation type="submission" date="2022-06" db="EMBL/GenBank/DDBJ databases">
        <authorList>
            <consortium name="SYNGENTA / RWTH Aachen University"/>
        </authorList>
    </citation>
    <scope>NUCLEOTIDE SEQUENCE</scope>
</reference>
<keyword evidence="2" id="KW-1185">Reference proteome</keyword>
<accession>A0AAV0AY27</accession>
<sequence length="129" mass="13376">MTCRSLSVANSGLSGAKQSEFFQFVYSCNPHLISEGTYIKTAVVSSMGSAPKSYPGALSATLGGSYNKHSLVQQPISSFALTGDRSMPAPTTSLLPHQSAANWGIVSDSNQSVGSKKSLAIDMSGLDAV</sequence>
<evidence type="ECO:0000313" key="1">
    <source>
        <dbReference type="EMBL" id="CAH7674537.1"/>
    </source>
</evidence>
<dbReference type="AlphaFoldDB" id="A0AAV0AY27"/>
<name>A0AAV0AY27_PHAPC</name>
<protein>
    <submittedName>
        <fullName evidence="1">Uncharacterized protein</fullName>
    </submittedName>
</protein>
<comment type="caution">
    <text evidence="1">The sequence shown here is derived from an EMBL/GenBank/DDBJ whole genome shotgun (WGS) entry which is preliminary data.</text>
</comment>